<evidence type="ECO:0000256" key="5">
    <source>
        <dbReference type="ARBA" id="ARBA00022692"/>
    </source>
</evidence>
<evidence type="ECO:0000256" key="2">
    <source>
        <dbReference type="ARBA" id="ARBA00008566"/>
    </source>
</evidence>
<dbReference type="GO" id="GO:0005886">
    <property type="term" value="C:plasma membrane"/>
    <property type="evidence" value="ECO:0007669"/>
    <property type="project" value="UniProtKB-SubCell"/>
</dbReference>
<feature type="transmembrane region" description="Helical" evidence="8">
    <location>
        <begin position="142"/>
        <end position="163"/>
    </location>
</feature>
<feature type="transmembrane region" description="Helical" evidence="8">
    <location>
        <begin position="82"/>
        <end position="104"/>
    </location>
</feature>
<dbReference type="PANTHER" id="PTHR31686:SF1">
    <property type="entry name" value="SULFITE EFFLUX PUMP SSU1"/>
    <property type="match status" value="1"/>
</dbReference>
<feature type="transmembrane region" description="Helical" evidence="8">
    <location>
        <begin position="41"/>
        <end position="61"/>
    </location>
</feature>
<evidence type="ECO:0000256" key="6">
    <source>
        <dbReference type="ARBA" id="ARBA00022989"/>
    </source>
</evidence>
<feature type="transmembrane region" description="Helical" evidence="8">
    <location>
        <begin position="110"/>
        <end position="130"/>
    </location>
</feature>
<evidence type="ECO:0000256" key="3">
    <source>
        <dbReference type="ARBA" id="ARBA00022448"/>
    </source>
</evidence>
<dbReference type="EMBL" id="FNQY01000013">
    <property type="protein sequence ID" value="SEA31741.1"/>
    <property type="molecule type" value="Genomic_DNA"/>
</dbReference>
<dbReference type="InterPro" id="IPR004695">
    <property type="entry name" value="SLAC1/Mae1/Ssu1/TehA"/>
</dbReference>
<keyword evidence="3" id="KW-0813">Transport</keyword>
<keyword evidence="4" id="KW-1003">Cell membrane</keyword>
<dbReference type="RefSeq" id="WP_211481829.1">
    <property type="nucleotide sequence ID" value="NZ_FNQY01000013.1"/>
</dbReference>
<dbReference type="InterPro" id="IPR038665">
    <property type="entry name" value="Voltage-dep_anion_channel_sf"/>
</dbReference>
<dbReference type="InterPro" id="IPR051629">
    <property type="entry name" value="Sulfite_efflux_TDT"/>
</dbReference>
<gene>
    <name evidence="9" type="ORF">SAMN05192529_11398</name>
</gene>
<evidence type="ECO:0000256" key="8">
    <source>
        <dbReference type="SAM" id="Phobius"/>
    </source>
</evidence>
<comment type="subcellular location">
    <subcellularLocation>
        <location evidence="1">Cell membrane</location>
        <topology evidence="1">Multi-pass membrane protein</topology>
    </subcellularLocation>
</comment>
<name>A0A1H4A7U5_9BACT</name>
<comment type="similarity">
    <text evidence="2">Belongs to the tellurite-resistance/dicarboxylate transporter (TDT) family.</text>
</comment>
<feature type="transmembrane region" description="Helical" evidence="8">
    <location>
        <begin position="169"/>
        <end position="189"/>
    </location>
</feature>
<keyword evidence="5 8" id="KW-0812">Transmembrane</keyword>
<dbReference type="Gene3D" id="1.50.10.150">
    <property type="entry name" value="Voltage-dependent anion channel"/>
    <property type="match status" value="1"/>
</dbReference>
<dbReference type="Proteomes" id="UP000199041">
    <property type="component" value="Unassembled WGS sequence"/>
</dbReference>
<reference evidence="9 10" key="1">
    <citation type="submission" date="2016-10" db="EMBL/GenBank/DDBJ databases">
        <authorList>
            <person name="de Groot N.N."/>
        </authorList>
    </citation>
    <scope>NUCLEOTIDE SEQUENCE [LARGE SCALE GENOMIC DNA]</scope>
    <source>
        <strain evidence="9 10">Vu-144</strain>
    </source>
</reference>
<dbReference type="Pfam" id="PF03595">
    <property type="entry name" value="SLAC1"/>
    <property type="match status" value="1"/>
</dbReference>
<dbReference type="AlphaFoldDB" id="A0A1H4A7U5"/>
<evidence type="ECO:0000313" key="9">
    <source>
        <dbReference type="EMBL" id="SEA31741.1"/>
    </source>
</evidence>
<feature type="transmembrane region" description="Helical" evidence="8">
    <location>
        <begin position="209"/>
        <end position="230"/>
    </location>
</feature>
<evidence type="ECO:0000256" key="7">
    <source>
        <dbReference type="ARBA" id="ARBA00023136"/>
    </source>
</evidence>
<evidence type="ECO:0000256" key="4">
    <source>
        <dbReference type="ARBA" id="ARBA00022475"/>
    </source>
</evidence>
<protein>
    <submittedName>
        <fullName evidence="9">Tellurite resistance protein TehA</fullName>
    </submittedName>
</protein>
<keyword evidence="7 8" id="KW-0472">Membrane</keyword>
<organism evidence="9 10">
    <name type="scientific">Arachidicoccus rhizosphaerae</name>
    <dbReference type="NCBI Taxonomy" id="551991"/>
    <lineage>
        <taxon>Bacteria</taxon>
        <taxon>Pseudomonadati</taxon>
        <taxon>Bacteroidota</taxon>
        <taxon>Chitinophagia</taxon>
        <taxon>Chitinophagales</taxon>
        <taxon>Chitinophagaceae</taxon>
        <taxon>Arachidicoccus</taxon>
    </lineage>
</organism>
<keyword evidence="6 8" id="KW-1133">Transmembrane helix</keyword>
<dbReference type="STRING" id="551991.SAMN05192529_11398"/>
<evidence type="ECO:0000313" key="10">
    <source>
        <dbReference type="Proteomes" id="UP000199041"/>
    </source>
</evidence>
<dbReference type="CDD" id="cd09319">
    <property type="entry name" value="TDT_like_1"/>
    <property type="match status" value="1"/>
</dbReference>
<accession>A0A1H4A7U5</accession>
<feature type="transmembrane region" description="Helical" evidence="8">
    <location>
        <begin position="321"/>
        <end position="342"/>
    </location>
</feature>
<sequence>MNTTTNLWSKAERYFSPLDFAMVMATGILSIAALLEGYKWLAWSLYSINVIVFILLLIFMVRSWLLHWSTFMKDFKSYDKGPGVFTFVIALCMTGNEVILFNNYLVLGKIILTVAVAFWLIVNYGFFFFITTTNHKKPLKDGISGSWLLTVVAIQAIAILIIYCSPDSQGALFTATCLFLTGCVFYLYLMSLIVYRISFFELHAKDLGAAYWINMGATAITTLAGSLLLVNGKDFHLIVALIPFIKGLTLVFWSAGSWWIPLLIMLGIWRHGVRKIKPPITSGGYSPTYWAFVFPLGMYTASTYRLSETLDLDFLKVIPKYFIFFALATWAAVMIGCLRHLFEKTQAKL</sequence>
<feature type="transmembrane region" description="Helical" evidence="8">
    <location>
        <begin position="14"/>
        <end position="35"/>
    </location>
</feature>
<proteinExistence type="inferred from homology"/>
<dbReference type="GO" id="GO:0000319">
    <property type="term" value="F:sulfite transmembrane transporter activity"/>
    <property type="evidence" value="ECO:0007669"/>
    <property type="project" value="TreeGrafter"/>
</dbReference>
<keyword evidence="10" id="KW-1185">Reference proteome</keyword>
<dbReference type="PANTHER" id="PTHR31686">
    <property type="match status" value="1"/>
</dbReference>
<evidence type="ECO:0000256" key="1">
    <source>
        <dbReference type="ARBA" id="ARBA00004651"/>
    </source>
</evidence>